<dbReference type="EMBL" id="RBZU01000009">
    <property type="protein sequence ID" value="RKP50238.1"/>
    <property type="molecule type" value="Genomic_DNA"/>
</dbReference>
<organism evidence="2 3">
    <name type="scientific">Pararobbsia silviterrae</name>
    <dbReference type="NCBI Taxonomy" id="1792498"/>
    <lineage>
        <taxon>Bacteria</taxon>
        <taxon>Pseudomonadati</taxon>
        <taxon>Pseudomonadota</taxon>
        <taxon>Betaproteobacteria</taxon>
        <taxon>Burkholderiales</taxon>
        <taxon>Burkholderiaceae</taxon>
        <taxon>Pararobbsia</taxon>
    </lineage>
</organism>
<reference evidence="2 3" key="1">
    <citation type="submission" date="2018-10" db="EMBL/GenBank/DDBJ databases">
        <title>Robbsia sp. DHC34, isolated from soil.</title>
        <authorList>
            <person name="Gao Z.-H."/>
            <person name="Qiu L.-H."/>
        </authorList>
    </citation>
    <scope>NUCLEOTIDE SEQUENCE [LARGE SCALE GENOMIC DNA]</scope>
    <source>
        <strain evidence="2 3">DHC34</strain>
    </source>
</reference>
<feature type="region of interest" description="Disordered" evidence="1">
    <location>
        <begin position="1"/>
        <end position="23"/>
    </location>
</feature>
<comment type="caution">
    <text evidence="2">The sequence shown here is derived from an EMBL/GenBank/DDBJ whole genome shotgun (WGS) entry which is preliminary data.</text>
</comment>
<proteinExistence type="predicted"/>
<keyword evidence="3" id="KW-1185">Reference proteome</keyword>
<dbReference type="AlphaFoldDB" id="A0A494XI67"/>
<feature type="region of interest" description="Disordered" evidence="1">
    <location>
        <begin position="37"/>
        <end position="68"/>
    </location>
</feature>
<feature type="compositionally biased region" description="Basic and acidic residues" evidence="1">
    <location>
        <begin position="1"/>
        <end position="11"/>
    </location>
</feature>
<accession>A0A494XI67</accession>
<evidence type="ECO:0000313" key="2">
    <source>
        <dbReference type="EMBL" id="RKP50238.1"/>
    </source>
</evidence>
<feature type="compositionally biased region" description="Basic residues" evidence="1">
    <location>
        <begin position="56"/>
        <end position="68"/>
    </location>
</feature>
<evidence type="ECO:0000256" key="1">
    <source>
        <dbReference type="SAM" id="MobiDB-lite"/>
    </source>
</evidence>
<evidence type="ECO:0000313" key="3">
    <source>
        <dbReference type="Proteomes" id="UP000270342"/>
    </source>
</evidence>
<name>A0A494XI67_9BURK</name>
<sequence>MTIDSVADHPKPPAPIPAPRGPSTRLALALRDLLPARGQTLVRHAAPRKVRDARRGRPPTRVKRPKRR</sequence>
<protein>
    <submittedName>
        <fullName evidence="2">Uncharacterized protein</fullName>
    </submittedName>
</protein>
<dbReference type="Proteomes" id="UP000270342">
    <property type="component" value="Unassembled WGS sequence"/>
</dbReference>
<gene>
    <name evidence="2" type="ORF">D7S86_19105</name>
</gene>